<feature type="domain" description="UspA" evidence="2">
    <location>
        <begin position="1"/>
        <end position="140"/>
    </location>
</feature>
<protein>
    <submittedName>
        <fullName evidence="3">Universal stress protein</fullName>
    </submittedName>
</protein>
<evidence type="ECO:0000313" key="4">
    <source>
        <dbReference type="Proteomes" id="UP000281431"/>
    </source>
</evidence>
<dbReference type="Proteomes" id="UP000281431">
    <property type="component" value="Unassembled WGS sequence"/>
</dbReference>
<organism evidence="3 4">
    <name type="scientific">Natrarchaeobius chitinivorans</name>
    <dbReference type="NCBI Taxonomy" id="1679083"/>
    <lineage>
        <taxon>Archaea</taxon>
        <taxon>Methanobacteriati</taxon>
        <taxon>Methanobacteriota</taxon>
        <taxon>Stenosarchaea group</taxon>
        <taxon>Halobacteria</taxon>
        <taxon>Halobacteriales</taxon>
        <taxon>Natrialbaceae</taxon>
        <taxon>Natrarchaeobius</taxon>
    </lineage>
</organism>
<dbReference type="AlphaFoldDB" id="A0A3N6PLV6"/>
<dbReference type="CDD" id="cd00293">
    <property type="entry name" value="USP-like"/>
    <property type="match status" value="1"/>
</dbReference>
<sequence>MYDRILVPTDGSEFADDAADTALELATELDAAVHVVCVVESGPLGTISLPGDGASAAEVFEDRATEFVSRIAERAGDRGLEVETEIRRGVPVEEILECADEIAADAIVMGSKGRSGLGRAMLGSVTEGVTRYGTVDVLVVGRNADSVASSASVDER</sequence>
<reference evidence="3 4" key="1">
    <citation type="submission" date="2018-10" db="EMBL/GenBank/DDBJ databases">
        <title>Natrarchaeobius chitinivorans gen. nov., sp. nov., and Natrarchaeobius haloalkaliphilus sp. nov., alkaliphilic, chitin-utilizing haloarchaea from hypersaline alkaline lakes.</title>
        <authorList>
            <person name="Sorokin D.Y."/>
            <person name="Elcheninov A.G."/>
            <person name="Kostrikina N.A."/>
            <person name="Bale N.J."/>
            <person name="Sinninghe Damste J.S."/>
            <person name="Khijniak T.V."/>
            <person name="Kublanov I.V."/>
            <person name="Toshchakov S.V."/>
        </authorList>
    </citation>
    <scope>NUCLEOTIDE SEQUENCE [LARGE SCALE GENOMIC DNA]</scope>
    <source>
        <strain evidence="3 4">AArcht7</strain>
    </source>
</reference>
<gene>
    <name evidence="3" type="ORF">EA472_04145</name>
</gene>
<proteinExistence type="inferred from homology"/>
<dbReference type="SUPFAM" id="SSF52402">
    <property type="entry name" value="Adenine nucleotide alpha hydrolases-like"/>
    <property type="match status" value="1"/>
</dbReference>
<dbReference type="Pfam" id="PF00582">
    <property type="entry name" value="Usp"/>
    <property type="match status" value="1"/>
</dbReference>
<dbReference type="InterPro" id="IPR006016">
    <property type="entry name" value="UspA"/>
</dbReference>
<dbReference type="Gene3D" id="3.40.50.620">
    <property type="entry name" value="HUPs"/>
    <property type="match status" value="1"/>
</dbReference>
<dbReference type="InterPro" id="IPR014729">
    <property type="entry name" value="Rossmann-like_a/b/a_fold"/>
</dbReference>
<dbReference type="PANTHER" id="PTHR46268">
    <property type="entry name" value="STRESS RESPONSE PROTEIN NHAX"/>
    <property type="match status" value="1"/>
</dbReference>
<comment type="caution">
    <text evidence="3">The sequence shown here is derived from an EMBL/GenBank/DDBJ whole genome shotgun (WGS) entry which is preliminary data.</text>
</comment>
<keyword evidence="4" id="KW-1185">Reference proteome</keyword>
<evidence type="ECO:0000259" key="2">
    <source>
        <dbReference type="Pfam" id="PF00582"/>
    </source>
</evidence>
<dbReference type="OrthoDB" id="105697at2157"/>
<evidence type="ECO:0000313" key="3">
    <source>
        <dbReference type="EMBL" id="RQH02500.1"/>
    </source>
</evidence>
<comment type="similarity">
    <text evidence="1">Belongs to the universal stress protein A family.</text>
</comment>
<accession>A0A3N6PLV6</accession>
<dbReference type="InterPro" id="IPR006015">
    <property type="entry name" value="Universal_stress_UspA"/>
</dbReference>
<dbReference type="EMBL" id="REFZ01000002">
    <property type="protein sequence ID" value="RQH02500.1"/>
    <property type="molecule type" value="Genomic_DNA"/>
</dbReference>
<name>A0A3N6PLV6_NATCH</name>
<evidence type="ECO:0000256" key="1">
    <source>
        <dbReference type="ARBA" id="ARBA00008791"/>
    </source>
</evidence>
<dbReference type="PANTHER" id="PTHR46268:SF6">
    <property type="entry name" value="UNIVERSAL STRESS PROTEIN UP12"/>
    <property type="match status" value="1"/>
</dbReference>
<dbReference type="PRINTS" id="PR01438">
    <property type="entry name" value="UNVRSLSTRESS"/>
</dbReference>